<dbReference type="InterPro" id="IPR001895">
    <property type="entry name" value="RASGEF_cat_dom"/>
</dbReference>
<name>A0A1X2G4V5_9FUNG</name>
<evidence type="ECO:0000313" key="4">
    <source>
        <dbReference type="Proteomes" id="UP000242146"/>
    </source>
</evidence>
<dbReference type="Gene3D" id="1.10.840.10">
    <property type="entry name" value="Ras guanine-nucleotide exchange factors catalytic domain"/>
    <property type="match status" value="1"/>
</dbReference>
<sequence length="722" mass="80412">MLWQSMLWQSMLCDAQQGLVPSIPVSPLILQCHSYATQLAQCSQKKDCIDSTQEQTQKCQHRIKLLTEQMQKVRHAPFQQWHPDFLAKQIVIINSQLFCYHGVQALDDFHTYLMHSVAHELIIANSYIAFDHAVRLAHCLHQYRDWNGCMAVVRALAQPSVQRLSTSSSSPLCHDFPWVPHHDDTTMTTSNDSSFTAYRQAFRRSLLALRPYRLDSHDRPRWTDMTAPPPPSLVHAGLSDNNDSGTDAVVAIPWLPPLKKVESAKDYQLLLALCRHNKWPESIECAKSLLLLPLSMAMETTSSATMAYSISSASLSARICHNLPPMISPSSVLDLSQLGQGDPSLYHWLVSRPFLTLNELMLESEQVESVEAMHSKPSVTLSEDMLPSEDISDNQDWRDQSLHFAHMEDDDDDMGTGKAQIVDNINDDDDDDDDMESDTSDAIQNVIASFSWRTPLLPPPNRAISQTISPRPPQVTFADGCRPTSSDRHPISASTTLPDSRHPSQLKPASPASKIMASIPLSVTGTNRDIPSTSTSAYVRSNRYSTITVDECPHSPTASSHHTLTQSIFLDAGDEESGDSSDAGHPCIQLDSSDESFCYSDSISSKSSLIANHRTLPDNADDSDHEHCLASPIIADDASEEWTGYPQSLPGNKQEERDDQDIWTGYPTPAEQAPSPQHTPSETSEEEEWKGYQEESCEALKTNAMVKLQDPEWHGYTLEALQ</sequence>
<dbReference type="Proteomes" id="UP000242146">
    <property type="component" value="Unassembled WGS sequence"/>
</dbReference>
<comment type="caution">
    <text evidence="3">The sequence shown here is derived from an EMBL/GenBank/DDBJ whole genome shotgun (WGS) entry which is preliminary data.</text>
</comment>
<gene>
    <name evidence="3" type="ORF">DM01DRAFT_1386677</name>
</gene>
<keyword evidence="4" id="KW-1185">Reference proteome</keyword>
<dbReference type="GO" id="GO:0007264">
    <property type="term" value="P:small GTPase-mediated signal transduction"/>
    <property type="evidence" value="ECO:0007669"/>
    <property type="project" value="InterPro"/>
</dbReference>
<dbReference type="InterPro" id="IPR036964">
    <property type="entry name" value="RASGEF_cat_dom_sf"/>
</dbReference>
<evidence type="ECO:0000313" key="3">
    <source>
        <dbReference type="EMBL" id="ORX45087.1"/>
    </source>
</evidence>
<dbReference type="GO" id="GO:0005085">
    <property type="term" value="F:guanyl-nucleotide exchange factor activity"/>
    <property type="evidence" value="ECO:0007669"/>
    <property type="project" value="InterPro"/>
</dbReference>
<reference evidence="3 4" key="1">
    <citation type="submission" date="2016-07" db="EMBL/GenBank/DDBJ databases">
        <title>Pervasive Adenine N6-methylation of Active Genes in Fungi.</title>
        <authorList>
            <consortium name="DOE Joint Genome Institute"/>
            <person name="Mondo S.J."/>
            <person name="Dannebaum R.O."/>
            <person name="Kuo R.C."/>
            <person name="Labutti K."/>
            <person name="Haridas S."/>
            <person name="Kuo A."/>
            <person name="Salamov A."/>
            <person name="Ahrendt S.R."/>
            <person name="Lipzen A."/>
            <person name="Sullivan W."/>
            <person name="Andreopoulos W.B."/>
            <person name="Clum A."/>
            <person name="Lindquist E."/>
            <person name="Daum C."/>
            <person name="Ramamoorthy G.K."/>
            <person name="Gryganskyi A."/>
            <person name="Culley D."/>
            <person name="Magnuson J.K."/>
            <person name="James T.Y."/>
            <person name="O'Malley M.A."/>
            <person name="Stajich J.E."/>
            <person name="Spatafora J.W."/>
            <person name="Visel A."/>
            <person name="Grigoriev I.V."/>
        </authorList>
    </citation>
    <scope>NUCLEOTIDE SEQUENCE [LARGE SCALE GENOMIC DNA]</scope>
    <source>
        <strain evidence="3 4">NRRL 3301</strain>
    </source>
</reference>
<feature type="domain" description="Ras-GEF" evidence="2">
    <location>
        <begin position="123"/>
        <end position="205"/>
    </location>
</feature>
<dbReference type="SUPFAM" id="SSF48366">
    <property type="entry name" value="Ras GEF"/>
    <property type="match status" value="1"/>
</dbReference>
<dbReference type="OrthoDB" id="2289399at2759"/>
<organism evidence="3 4">
    <name type="scientific">Hesseltinella vesiculosa</name>
    <dbReference type="NCBI Taxonomy" id="101127"/>
    <lineage>
        <taxon>Eukaryota</taxon>
        <taxon>Fungi</taxon>
        <taxon>Fungi incertae sedis</taxon>
        <taxon>Mucoromycota</taxon>
        <taxon>Mucoromycotina</taxon>
        <taxon>Mucoromycetes</taxon>
        <taxon>Mucorales</taxon>
        <taxon>Cunninghamellaceae</taxon>
        <taxon>Hesseltinella</taxon>
    </lineage>
</organism>
<dbReference type="STRING" id="101127.A0A1X2G4V5"/>
<feature type="region of interest" description="Disordered" evidence="1">
    <location>
        <begin position="480"/>
        <end position="511"/>
    </location>
</feature>
<feature type="region of interest" description="Disordered" evidence="1">
    <location>
        <begin position="635"/>
        <end position="695"/>
    </location>
</feature>
<protein>
    <recommendedName>
        <fullName evidence="2">Ras-GEF domain-containing protein</fullName>
    </recommendedName>
</protein>
<dbReference type="AlphaFoldDB" id="A0A1X2G4V5"/>
<dbReference type="InterPro" id="IPR023578">
    <property type="entry name" value="Ras_GEF_dom_sf"/>
</dbReference>
<accession>A0A1X2G4V5</accession>
<dbReference type="Pfam" id="PF00617">
    <property type="entry name" value="RasGEF"/>
    <property type="match status" value="1"/>
</dbReference>
<evidence type="ECO:0000256" key="1">
    <source>
        <dbReference type="SAM" id="MobiDB-lite"/>
    </source>
</evidence>
<evidence type="ECO:0000259" key="2">
    <source>
        <dbReference type="Pfam" id="PF00617"/>
    </source>
</evidence>
<proteinExistence type="predicted"/>
<dbReference type="EMBL" id="MCGT01000044">
    <property type="protein sequence ID" value="ORX45087.1"/>
    <property type="molecule type" value="Genomic_DNA"/>
</dbReference>